<dbReference type="GO" id="GO:0015031">
    <property type="term" value="P:protein transport"/>
    <property type="evidence" value="ECO:0007669"/>
    <property type="project" value="UniProtKB-KW"/>
</dbReference>
<evidence type="ECO:0000256" key="3">
    <source>
        <dbReference type="ARBA" id="ARBA00011775"/>
    </source>
</evidence>
<evidence type="ECO:0000256" key="5">
    <source>
        <dbReference type="ARBA" id="ARBA00022490"/>
    </source>
</evidence>
<dbReference type="GO" id="GO:0030126">
    <property type="term" value="C:COPI vesicle coat"/>
    <property type="evidence" value="ECO:0007669"/>
    <property type="project" value="UniProtKB-UniRule"/>
</dbReference>
<evidence type="ECO:0000259" key="13">
    <source>
        <dbReference type="PROSITE" id="PS51072"/>
    </source>
</evidence>
<dbReference type="GO" id="GO:0006888">
    <property type="term" value="P:endoplasmic reticulum to Golgi vesicle-mediated transport"/>
    <property type="evidence" value="ECO:0007669"/>
    <property type="project" value="TreeGrafter"/>
</dbReference>
<dbReference type="CDD" id="cd14830">
    <property type="entry name" value="Delta_COP_N"/>
    <property type="match status" value="1"/>
</dbReference>
<feature type="compositionally biased region" description="Polar residues" evidence="12">
    <location>
        <begin position="1195"/>
        <end position="1206"/>
    </location>
</feature>
<dbReference type="Pfam" id="PF00928">
    <property type="entry name" value="Adap_comp_sub"/>
    <property type="match status" value="1"/>
</dbReference>
<reference evidence="14 15" key="1">
    <citation type="submission" date="2016-10" db="EMBL/GenBank/DDBJ databases">
        <authorList>
            <person name="Varghese N."/>
        </authorList>
    </citation>
    <scope>NUCLEOTIDE SEQUENCE [LARGE SCALE GENOMIC DNA]</scope>
</reference>
<dbReference type="FunFam" id="3.30.450.60:FF:000003">
    <property type="entry name" value="Coatomer subunit delta"/>
    <property type="match status" value="1"/>
</dbReference>
<evidence type="ECO:0000256" key="9">
    <source>
        <dbReference type="ARBA" id="ARBA00023136"/>
    </source>
</evidence>
<dbReference type="InterPro" id="IPR024977">
    <property type="entry name" value="Apc4-like_WD40_dom"/>
</dbReference>
<dbReference type="PROSITE" id="PS51072">
    <property type="entry name" value="MHD"/>
    <property type="match status" value="1"/>
</dbReference>
<feature type="compositionally biased region" description="Low complexity" evidence="12">
    <location>
        <begin position="1222"/>
        <end position="1232"/>
    </location>
</feature>
<dbReference type="Pfam" id="PF12896">
    <property type="entry name" value="ANAPC4"/>
    <property type="match status" value="1"/>
</dbReference>
<dbReference type="PANTHER" id="PTHR10121:SF0">
    <property type="entry name" value="COATOMER SUBUNIT DELTA"/>
    <property type="match status" value="1"/>
</dbReference>
<dbReference type="InterPro" id="IPR036168">
    <property type="entry name" value="AP2_Mu_C_sf"/>
</dbReference>
<dbReference type="CDD" id="cd09254">
    <property type="entry name" value="AP_delta-COPI_MHD"/>
    <property type="match status" value="1"/>
</dbReference>
<dbReference type="SUPFAM" id="SSF49447">
    <property type="entry name" value="Second domain of Mu2 adaptin subunit (ap50) of ap2 adaptor"/>
    <property type="match status" value="1"/>
</dbReference>
<feature type="compositionally biased region" description="Polar residues" evidence="12">
    <location>
        <begin position="207"/>
        <end position="222"/>
    </location>
</feature>
<dbReference type="SUPFAM" id="SSF64356">
    <property type="entry name" value="SNARE-like"/>
    <property type="match status" value="1"/>
</dbReference>
<dbReference type="InterPro" id="IPR024790">
    <property type="entry name" value="APC4_long_dom"/>
</dbReference>
<keyword evidence="4 11" id="KW-0813">Transport</keyword>
<dbReference type="Gene3D" id="2.130.10.10">
    <property type="entry name" value="YVTN repeat-like/Quinoprotein amine dehydrogenase"/>
    <property type="match status" value="1"/>
</dbReference>
<dbReference type="Pfam" id="PF01217">
    <property type="entry name" value="Clat_adaptor_s"/>
    <property type="match status" value="1"/>
</dbReference>
<evidence type="ECO:0000256" key="10">
    <source>
        <dbReference type="ARBA" id="ARBA00023329"/>
    </source>
</evidence>
<dbReference type="GO" id="GO:0051645">
    <property type="term" value="P:Golgi localization"/>
    <property type="evidence" value="ECO:0007669"/>
    <property type="project" value="TreeGrafter"/>
</dbReference>
<evidence type="ECO:0000256" key="1">
    <source>
        <dbReference type="ARBA" id="ARBA00004255"/>
    </source>
</evidence>
<organism evidence="14 15">
    <name type="scientific">Zymoseptoria tritici ST99CH_1A5</name>
    <dbReference type="NCBI Taxonomy" id="1276529"/>
    <lineage>
        <taxon>Eukaryota</taxon>
        <taxon>Fungi</taxon>
        <taxon>Dikarya</taxon>
        <taxon>Ascomycota</taxon>
        <taxon>Pezizomycotina</taxon>
        <taxon>Dothideomycetes</taxon>
        <taxon>Dothideomycetidae</taxon>
        <taxon>Mycosphaerellales</taxon>
        <taxon>Mycosphaerellaceae</taxon>
        <taxon>Zymoseptoria</taxon>
    </lineage>
</organism>
<evidence type="ECO:0000256" key="12">
    <source>
        <dbReference type="SAM" id="MobiDB-lite"/>
    </source>
</evidence>
<keyword evidence="9 11" id="KW-0472">Membrane</keyword>
<dbReference type="InterPro" id="IPR015943">
    <property type="entry name" value="WD40/YVTN_repeat-like_dom_sf"/>
</dbReference>
<evidence type="ECO:0000313" key="14">
    <source>
        <dbReference type="EMBL" id="SMY21236.1"/>
    </source>
</evidence>
<dbReference type="Pfam" id="PF12894">
    <property type="entry name" value="ANAPC4_WD40"/>
    <property type="match status" value="1"/>
</dbReference>
<dbReference type="EMBL" id="LT882677">
    <property type="protein sequence ID" value="SMY21236.1"/>
    <property type="molecule type" value="Genomic_DNA"/>
</dbReference>
<accession>A0A1Y6L9U7</accession>
<proteinExistence type="inferred from homology"/>
<evidence type="ECO:0000256" key="7">
    <source>
        <dbReference type="ARBA" id="ARBA00022927"/>
    </source>
</evidence>
<keyword evidence="5 11" id="KW-0963">Cytoplasm</keyword>
<dbReference type="GO" id="GO:0006890">
    <property type="term" value="P:retrograde vesicle-mediated transport, Golgi to endoplasmic reticulum"/>
    <property type="evidence" value="ECO:0007669"/>
    <property type="project" value="UniProtKB-UniRule"/>
</dbReference>
<comment type="similarity">
    <text evidence="2 11">Belongs to the adaptor complexes medium subunit family. Delta-COP subfamily.</text>
</comment>
<evidence type="ECO:0000256" key="6">
    <source>
        <dbReference type="ARBA" id="ARBA00022892"/>
    </source>
</evidence>
<keyword evidence="10" id="KW-0968">Cytoplasmic vesicle</keyword>
<keyword evidence="7 11" id="KW-0653">Protein transport</keyword>
<gene>
    <name evidence="14" type="ORF">ZT1A5_G2673</name>
</gene>
<dbReference type="SUPFAM" id="SSF50969">
    <property type="entry name" value="YVTN repeat-like/Quinoprotein amine dehydrogenase"/>
    <property type="match status" value="1"/>
</dbReference>
<feature type="region of interest" description="Disordered" evidence="12">
    <location>
        <begin position="1220"/>
        <end position="1245"/>
    </location>
</feature>
<comment type="subcellular location">
    <subcellularLocation>
        <location evidence="11">Cytoplasm</location>
    </subcellularLocation>
    <subcellularLocation>
        <location evidence="1 11">Golgi apparatus membrane</location>
        <topology evidence="1 11">Peripheral membrane protein</topology>
        <orientation evidence="1 11">Cytoplasmic side</orientation>
    </subcellularLocation>
    <subcellularLocation>
        <location evidence="11">Cytoplasmic vesicle</location>
        <location evidence="11">COPI-coated vesicle membrane</location>
        <topology evidence="11">Peripheral membrane protein</topology>
        <orientation evidence="11">Cytoplasmic side</orientation>
    </subcellularLocation>
</comment>
<dbReference type="InterPro" id="IPR011044">
    <property type="entry name" value="Quino_amine_DH_bsu"/>
</dbReference>
<dbReference type="InterPro" id="IPR027059">
    <property type="entry name" value="Coatomer_dsu"/>
</dbReference>
<dbReference type="PANTHER" id="PTHR10121">
    <property type="entry name" value="COATOMER SUBUNIT DELTA"/>
    <property type="match status" value="1"/>
</dbReference>
<name>A0A1Y6L9U7_ZYMTR</name>
<feature type="region of interest" description="Disordered" evidence="12">
    <location>
        <begin position="1184"/>
        <end position="1206"/>
    </location>
</feature>
<feature type="compositionally biased region" description="Low complexity" evidence="12">
    <location>
        <begin position="189"/>
        <end position="206"/>
    </location>
</feature>
<keyword evidence="6 11" id="KW-0931">ER-Golgi transport</keyword>
<feature type="domain" description="MHD" evidence="13">
    <location>
        <begin position="285"/>
        <end position="524"/>
    </location>
</feature>
<keyword evidence="8 11" id="KW-0333">Golgi apparatus</keyword>
<evidence type="ECO:0000256" key="8">
    <source>
        <dbReference type="ARBA" id="ARBA00023034"/>
    </source>
</evidence>
<evidence type="ECO:0000256" key="2">
    <source>
        <dbReference type="ARBA" id="ARBA00010516"/>
    </source>
</evidence>
<protein>
    <recommendedName>
        <fullName evidence="11">Coatomer subunit delta</fullName>
    </recommendedName>
</protein>
<dbReference type="GO" id="GO:0000139">
    <property type="term" value="C:Golgi membrane"/>
    <property type="evidence" value="ECO:0007669"/>
    <property type="project" value="UniProtKB-SubCell"/>
</dbReference>
<evidence type="ECO:0000313" key="15">
    <source>
        <dbReference type="Proteomes" id="UP000215453"/>
    </source>
</evidence>
<feature type="region of interest" description="Disordered" evidence="12">
    <location>
        <begin position="153"/>
        <end position="244"/>
    </location>
</feature>
<comment type="function">
    <text evidence="11">The coatomer is a cytosolic protein complex that binds to dilysine motifs and reversibly associates with Golgi non-clathrin-coated vesicles, which further mediate biosynthetic protein transport from the ER, via the Golgi up to the trans Golgi network.</text>
</comment>
<dbReference type="InterPro" id="IPR028565">
    <property type="entry name" value="MHD"/>
</dbReference>
<sequence>MVVLTAAITTRSGKPILARQFRQMQRSRVEALLASFPKLADTASQHTTVEQDNVRFVYQPLDELYMVLITNRQSNILQDISTLHLFAQVVASICKSMDEREISRNAFELLSAFDEVVTQGYRENLTMSQIKTFLDMESHEERIQEIISRNKELEASEERKRKAKQLEMQRKEISRNARAGGSGAGGMGSRQPSYPTYTAPTPAAPSMTDSYDSYNAAKNPSFNKPLASRGKGMQLGKKKPGNSMFDQVRGDLGPEAEASAPLAGVPTPAAPVQPSIPATRGSLDREGIHVTVAESITARFSREGTIEAFEVKGDLQLRITDASLTQVKLDLAVGDTKGAQLNAHPKVDKAEFKNNNTIQLTDTSKGFPANNSIQVMRWRLNAKPDDVQDPPIKFTVWLSESSTDTYSVTVEYELTGDDPLKDVTVVIPYSTSEPSVSSFDAVYEVSGDSIDWTIGDVDESNPSGSFEFEAQASGEGDFFPMQVRFSKSRPWVDIDVGSVSLLNMNQDVGFSKDIRSVAENYQIGADDDAPSLHVLATKRLSEPIKFPFTAYSHIHDLLAVVTNASEVQVFRIISGQIAFNVKRGAENAAEVTAVAWRGDGERLGVGWSDGTYEIYDGGTGRSVQMTTVADPNGDALEDWRLYAEAPPKDRFGRAVLPPKVTRKVHGKVESFGWMAHQVGSKKTNDVLTDDWEGGFDLDGLEAYGTSRENESTALTALTALPRAIAGLDVTKVLPRLSAIPSAGIDSWKIAPEGPKFVTQAATDSAFDTQKEATTNLVESLTVAQEDGTVQVLLDDTVKIGSLFIGGRPVMHAAHPQSPSHIHVTETEDVGLQLSFVDLPLSTFDSATLHVIASNTKRIQSYIDYVVFTLRCIENDYTTGTSTLAKVIALLPEELATSKDNTDVVFNFYHLALTGVFSTGLLEWMKEIVRDQNMKRWEPSISTMYTNLTDHLFVNLLPALDRFSIAVTTLRGYARLHDGSSKFDVSPQVFDIILENIDSLRLVAQRMLLIATTEHRQFRAWFKWFKLQYEVANSVPFSQSALETEQREMAGLDYSLILAYIKETFMESKLAMHILDRPELDPIFNMEKFKSNPVYRDMGYERTKEAMGKLQALRDGEPLAVKDVRDPLALLNIPALAAALVGNVRAALDRITDWQSRMLVKPTTIPLELPSGSVIADMTHFPTPQSPSADYDAQHDPSTTTLVLSTDPKSPSILDVLTLTRQPTTSTSSPSPSRHSGHPANPTIIKTQHPFPSGTILSATFLPQPNPANIFITLFKTRDPKDHVHLVRHQFTQSEKTGGETQLLSETIHVFAPPEESKFRPERMLVGGRKGKEVCVVFGKGGREWRVLDLAGGQHARFGKAVDEDDEWRMVE</sequence>
<feature type="compositionally biased region" description="Basic and acidic residues" evidence="12">
    <location>
        <begin position="153"/>
        <end position="175"/>
    </location>
</feature>
<dbReference type="InterPro" id="IPR011012">
    <property type="entry name" value="Longin-like_dom_sf"/>
</dbReference>
<comment type="subunit">
    <text evidence="3 11">Oligomeric complex that consists of at least the alpha, beta, beta', gamma, delta, epsilon and zeta subunits.</text>
</comment>
<evidence type="ECO:0000256" key="11">
    <source>
        <dbReference type="RuleBase" id="RU366052"/>
    </source>
</evidence>
<dbReference type="InterPro" id="IPR022775">
    <property type="entry name" value="AP_mu_sigma_su"/>
</dbReference>
<dbReference type="Proteomes" id="UP000215453">
    <property type="component" value="Chromosome 2"/>
</dbReference>
<dbReference type="Gene3D" id="3.30.450.60">
    <property type="match status" value="1"/>
</dbReference>
<dbReference type="Gene3D" id="2.60.40.1170">
    <property type="entry name" value="Mu homology domain, subdomain B"/>
    <property type="match status" value="2"/>
</dbReference>
<evidence type="ECO:0000256" key="4">
    <source>
        <dbReference type="ARBA" id="ARBA00022448"/>
    </source>
</evidence>